<evidence type="ECO:0000313" key="8">
    <source>
        <dbReference type="Proteomes" id="UP000016924"/>
    </source>
</evidence>
<evidence type="ECO:0000256" key="3">
    <source>
        <dbReference type="ARBA" id="ARBA00038984"/>
    </source>
</evidence>
<dbReference type="GO" id="GO:0047837">
    <property type="term" value="F:D-xylose 1-dehydrogenase (NADP+) activity"/>
    <property type="evidence" value="ECO:0007669"/>
    <property type="project" value="UniProtKB-EC"/>
</dbReference>
<comment type="similarity">
    <text evidence="1">Belongs to the Gfo/Idh/MocA family.</text>
</comment>
<evidence type="ECO:0000256" key="4">
    <source>
        <dbReference type="ARBA" id="ARBA00042988"/>
    </source>
</evidence>
<dbReference type="InterPro" id="IPR050984">
    <property type="entry name" value="Gfo/Idh/MocA_domain"/>
</dbReference>
<dbReference type="eggNOG" id="KOG2741">
    <property type="taxonomic scope" value="Eukaryota"/>
</dbReference>
<protein>
    <recommendedName>
        <fullName evidence="3">D-xylose 1-dehydrogenase (NADP(+), D-xylono-1,5-lactone-forming)</fullName>
        <ecNumber evidence="3">1.1.1.179</ecNumber>
    </recommendedName>
    <alternativeName>
        <fullName evidence="4">D-xylose-NADP dehydrogenase</fullName>
    </alternativeName>
</protein>
<dbReference type="OrthoDB" id="2129491at2759"/>
<dbReference type="Gene3D" id="3.30.360.10">
    <property type="entry name" value="Dihydrodipicolinate Reductase, domain 2"/>
    <property type="match status" value="1"/>
</dbReference>
<name>R7Z011_CONA1</name>
<dbReference type="STRING" id="1168221.R7Z011"/>
<keyword evidence="2" id="KW-0560">Oxidoreductase</keyword>
<dbReference type="Proteomes" id="UP000016924">
    <property type="component" value="Unassembled WGS sequence"/>
</dbReference>
<dbReference type="PANTHER" id="PTHR22604">
    <property type="entry name" value="OXIDOREDUCTASES"/>
    <property type="match status" value="1"/>
</dbReference>
<evidence type="ECO:0000256" key="2">
    <source>
        <dbReference type="ARBA" id="ARBA00023002"/>
    </source>
</evidence>
<dbReference type="GeneID" id="19903810"/>
<dbReference type="SUPFAM" id="SSF51735">
    <property type="entry name" value="NAD(P)-binding Rossmann-fold domains"/>
    <property type="match status" value="1"/>
</dbReference>
<comment type="catalytic activity">
    <reaction evidence="5">
        <text>D-xylose + NADP(+) = D-xylono-1,5-lactone + NADPH + H(+)</text>
        <dbReference type="Rhea" id="RHEA:22000"/>
        <dbReference type="ChEBI" id="CHEBI:15378"/>
        <dbReference type="ChEBI" id="CHEBI:15867"/>
        <dbReference type="ChEBI" id="CHEBI:53455"/>
        <dbReference type="ChEBI" id="CHEBI:57783"/>
        <dbReference type="ChEBI" id="CHEBI:58349"/>
        <dbReference type="EC" id="1.1.1.179"/>
    </reaction>
</comment>
<dbReference type="InterPro" id="IPR000683">
    <property type="entry name" value="Gfo/Idh/MocA-like_OxRdtase_N"/>
</dbReference>
<evidence type="ECO:0000256" key="1">
    <source>
        <dbReference type="ARBA" id="ARBA00010928"/>
    </source>
</evidence>
<dbReference type="AlphaFoldDB" id="R7Z011"/>
<keyword evidence="8" id="KW-1185">Reference proteome</keyword>
<evidence type="ECO:0000313" key="7">
    <source>
        <dbReference type="EMBL" id="EON67246.1"/>
    </source>
</evidence>
<gene>
    <name evidence="7" type="ORF">W97_06499</name>
</gene>
<dbReference type="HOGENOM" id="CLU_023194_7_6_1"/>
<dbReference type="EMBL" id="JH767586">
    <property type="protein sequence ID" value="EON67246.1"/>
    <property type="molecule type" value="Genomic_DNA"/>
</dbReference>
<sequence length="397" mass="44493">MSTERFTCRWAALSLSNIAAVFLPDILLPRDESESIVHKLVAASTTSGQERATNWLKEHKIEGAEGIKLFHLWEEMLETGDFDVVYISTPHPLHYKHVRKALEHKRNVLVEKPATMTRAQYESLVKLAVHQDVVLMEAMWTHYLPATKYLQEELLPKIGPVKRVYADFSFPIVSPELSVSSRFLEKQAGAGALLDQGVYALTWADIALNSPRTPGSTTQVVYANTMPVPDVAHDIDDINTVVLSRIEGPSDRQTAIGIVTTSMTLPGSNKPPFYRRLQAPRPAPAVLIQATDAQVSIPFPPIRPQELHVQWYGREFVDEEGMEREEVIRKPVERGWGIWYQADVIAAKVRERQTEGSGEGVVIGKEESLRVLGYLDEARRIGGIRYGEELEGLPPSI</sequence>
<dbReference type="PANTHER" id="PTHR22604:SF105">
    <property type="entry name" value="TRANS-1,2-DIHYDROBENZENE-1,2-DIOL DEHYDROGENASE"/>
    <property type="match status" value="1"/>
</dbReference>
<dbReference type="RefSeq" id="XP_007782563.1">
    <property type="nucleotide sequence ID" value="XM_007784373.1"/>
</dbReference>
<accession>R7Z011</accession>
<proteinExistence type="inferred from homology"/>
<dbReference type="SUPFAM" id="SSF55347">
    <property type="entry name" value="Glyceraldehyde-3-phosphate dehydrogenase-like, C-terminal domain"/>
    <property type="match status" value="1"/>
</dbReference>
<feature type="domain" description="Gfo/Idh/MocA-like oxidoreductase N-terminal" evidence="6">
    <location>
        <begin position="62"/>
        <end position="137"/>
    </location>
</feature>
<dbReference type="EC" id="1.1.1.179" evidence="3"/>
<dbReference type="Pfam" id="PF01408">
    <property type="entry name" value="GFO_IDH_MocA"/>
    <property type="match status" value="1"/>
</dbReference>
<dbReference type="OMA" id="TCRWAAL"/>
<dbReference type="InterPro" id="IPR036291">
    <property type="entry name" value="NAD(P)-bd_dom_sf"/>
</dbReference>
<dbReference type="Gene3D" id="3.40.50.720">
    <property type="entry name" value="NAD(P)-binding Rossmann-like Domain"/>
    <property type="match status" value="1"/>
</dbReference>
<organism evidence="7 8">
    <name type="scientific">Coniosporium apollinis (strain CBS 100218)</name>
    <name type="common">Rock-inhabiting black yeast</name>
    <dbReference type="NCBI Taxonomy" id="1168221"/>
    <lineage>
        <taxon>Eukaryota</taxon>
        <taxon>Fungi</taxon>
        <taxon>Dikarya</taxon>
        <taxon>Ascomycota</taxon>
        <taxon>Pezizomycotina</taxon>
        <taxon>Dothideomycetes</taxon>
        <taxon>Dothideomycetes incertae sedis</taxon>
        <taxon>Coniosporium</taxon>
    </lineage>
</organism>
<reference evidence="8" key="1">
    <citation type="submission" date="2012-06" db="EMBL/GenBank/DDBJ databases">
        <title>The genome sequence of Coniosporium apollinis CBS 100218.</title>
        <authorList>
            <consortium name="The Broad Institute Genome Sequencing Platform"/>
            <person name="Cuomo C."/>
            <person name="Gorbushina A."/>
            <person name="Noack S."/>
            <person name="Walker B."/>
            <person name="Young S.K."/>
            <person name="Zeng Q."/>
            <person name="Gargeya S."/>
            <person name="Fitzgerald M."/>
            <person name="Haas B."/>
            <person name="Abouelleil A."/>
            <person name="Alvarado L."/>
            <person name="Arachchi H.M."/>
            <person name="Berlin A.M."/>
            <person name="Chapman S.B."/>
            <person name="Goldberg J."/>
            <person name="Griggs A."/>
            <person name="Gujja S."/>
            <person name="Hansen M."/>
            <person name="Howarth C."/>
            <person name="Imamovic A."/>
            <person name="Larimer J."/>
            <person name="McCowan C."/>
            <person name="Montmayeur A."/>
            <person name="Murphy C."/>
            <person name="Neiman D."/>
            <person name="Pearson M."/>
            <person name="Priest M."/>
            <person name="Roberts A."/>
            <person name="Saif S."/>
            <person name="Shea T."/>
            <person name="Sisk P."/>
            <person name="Sykes S."/>
            <person name="Wortman J."/>
            <person name="Nusbaum C."/>
            <person name="Birren B."/>
        </authorList>
    </citation>
    <scope>NUCLEOTIDE SEQUENCE [LARGE SCALE GENOMIC DNA]</scope>
    <source>
        <strain evidence="8">CBS 100218</strain>
    </source>
</reference>
<evidence type="ECO:0000256" key="5">
    <source>
        <dbReference type="ARBA" id="ARBA00049233"/>
    </source>
</evidence>
<dbReference type="GO" id="GO:0000166">
    <property type="term" value="F:nucleotide binding"/>
    <property type="evidence" value="ECO:0007669"/>
    <property type="project" value="InterPro"/>
</dbReference>
<evidence type="ECO:0000259" key="6">
    <source>
        <dbReference type="Pfam" id="PF01408"/>
    </source>
</evidence>